<accession>A0A378JQ17</accession>
<name>A0A378JQ17_9GAMM</name>
<dbReference type="OrthoDB" id="5650017at2"/>
<sequence length="74" mass="8700">MQIPLSDDDKELIRLIDIQVEQLIEKQTPDHLIITTLFDFIPNVKCLVNATGEKKLQSYCSEYQHFNYFLQLIS</sequence>
<reference evidence="1 2" key="1">
    <citation type="submission" date="2018-06" db="EMBL/GenBank/DDBJ databases">
        <authorList>
            <consortium name="Pathogen Informatics"/>
            <person name="Doyle S."/>
        </authorList>
    </citation>
    <scope>NUCLEOTIDE SEQUENCE [LARGE SCALE GENOMIC DNA]</scope>
    <source>
        <strain evidence="1 2">NCTC13316</strain>
    </source>
</reference>
<organism evidence="1 2">
    <name type="scientific">Legionella busanensis</name>
    <dbReference type="NCBI Taxonomy" id="190655"/>
    <lineage>
        <taxon>Bacteria</taxon>
        <taxon>Pseudomonadati</taxon>
        <taxon>Pseudomonadota</taxon>
        <taxon>Gammaproteobacteria</taxon>
        <taxon>Legionellales</taxon>
        <taxon>Legionellaceae</taxon>
        <taxon>Legionella</taxon>
    </lineage>
</organism>
<dbReference type="EMBL" id="UGOD01000001">
    <property type="protein sequence ID" value="STX52363.1"/>
    <property type="molecule type" value="Genomic_DNA"/>
</dbReference>
<evidence type="ECO:0000313" key="1">
    <source>
        <dbReference type="EMBL" id="STX52363.1"/>
    </source>
</evidence>
<proteinExistence type="predicted"/>
<protein>
    <submittedName>
        <fullName evidence="1">Uncharacterized protein</fullName>
    </submittedName>
</protein>
<dbReference type="AlphaFoldDB" id="A0A378JQ17"/>
<dbReference type="RefSeq" id="WP_115331927.1">
    <property type="nucleotide sequence ID" value="NZ_CAAAHP010000006.1"/>
</dbReference>
<dbReference type="Proteomes" id="UP000254794">
    <property type="component" value="Unassembled WGS sequence"/>
</dbReference>
<keyword evidence="2" id="KW-1185">Reference proteome</keyword>
<evidence type="ECO:0000313" key="2">
    <source>
        <dbReference type="Proteomes" id="UP000254794"/>
    </source>
</evidence>
<gene>
    <name evidence="1" type="ORF">NCTC13316_02476</name>
</gene>